<proteinExistence type="inferred from homology"/>
<comment type="subunit">
    <text evidence="4">Binds to mitochondrial small subunit 15S rRNA.</text>
</comment>
<dbReference type="NCBIfam" id="TIGR00756">
    <property type="entry name" value="PPR"/>
    <property type="match status" value="5"/>
</dbReference>
<dbReference type="EMBL" id="KV440986">
    <property type="protein sequence ID" value="OAD71136.1"/>
    <property type="molecule type" value="Genomic_DNA"/>
</dbReference>
<dbReference type="Pfam" id="PF13041">
    <property type="entry name" value="PPR_2"/>
    <property type="match status" value="4"/>
</dbReference>
<feature type="repeat" description="PPR" evidence="5">
    <location>
        <begin position="280"/>
        <end position="314"/>
    </location>
</feature>
<dbReference type="OrthoDB" id="407658at2759"/>
<organism evidence="6 7">
    <name type="scientific">Phycomyces blakesleeanus (strain ATCC 8743b / DSM 1359 / FGSC 10004 / NBRC 33097 / NRRL 1555)</name>
    <dbReference type="NCBI Taxonomy" id="763407"/>
    <lineage>
        <taxon>Eukaryota</taxon>
        <taxon>Fungi</taxon>
        <taxon>Fungi incertae sedis</taxon>
        <taxon>Mucoromycota</taxon>
        <taxon>Mucoromycotina</taxon>
        <taxon>Mucoromycetes</taxon>
        <taxon>Mucorales</taxon>
        <taxon>Phycomycetaceae</taxon>
        <taxon>Phycomyces</taxon>
    </lineage>
</organism>
<sequence>MSFLRTIGKAWPLIQRVPIRSSWVTSTSAAGPAVTRRFQNIHRHSLHTTPCTQLFIPAYSQPEKEARTKAPVLQNIPIQNVWEEFLERVKNDDDITEDYLILVCRHIKRDGRSESIPMMQTVMREINKRKEEKNLAKAFTIGCNMLIHLFINKEDLQSARTIFYRMSKMNTQPNEVTITTMINGIAKLGTTQDLHDFYELFTDEEKKTCSADVYKRFIIAFGERGDLANARKYLDLMSENNQIKEDSPYNTMLTFYENINDHAKAVDVFEAMIKHDVKPTEHTYAILLATLKKCEEIEKMDEVYQHMLQSGTIPNSGHLLVMGMSPEMALDELRRLNVNTSTRDYNACIAITVRQNRFDQALRMFRKMAKDNVSPDVFSYAIVIDAIAKDDTQDADLAFELFDEMRNRGIRSDVVLYTSLISLCSRKNDMPNIMRLLRDMKESGVKPNIYTINTIIGSLLNKHKLHPKDIEIADSMWTQIELNNLNPDTRTYNMLISLLSRKINPTRKMGDPYIQNNKYEEMPFEMKRILRLFKEMKSRRSKSTRPDFITYTVVINSLVGCGQLKQAVLLHEEARSYRINLSLSAYNNLMDGLEKTSQMTQVMTIWHYMKTQNILPDDDTYGIVLESCRTLGLTDAFSSIRMQRKADFARLSELDSIRAKRPGQLSMM</sequence>
<feature type="repeat" description="PPR" evidence="5">
    <location>
        <begin position="582"/>
        <end position="616"/>
    </location>
</feature>
<dbReference type="InterPro" id="IPR002885">
    <property type="entry name" value="PPR_rpt"/>
</dbReference>
<evidence type="ECO:0000256" key="2">
    <source>
        <dbReference type="ARBA" id="ARBA00022737"/>
    </source>
</evidence>
<dbReference type="Pfam" id="PF01535">
    <property type="entry name" value="PPR"/>
    <property type="match status" value="1"/>
</dbReference>
<feature type="repeat" description="PPR" evidence="5">
    <location>
        <begin position="376"/>
        <end position="412"/>
    </location>
</feature>
<dbReference type="AlphaFoldDB" id="A0A167LUN4"/>
<dbReference type="PANTHER" id="PTHR47447">
    <property type="entry name" value="OS03G0856100 PROTEIN"/>
    <property type="match status" value="1"/>
</dbReference>
<reference evidence="7" key="1">
    <citation type="submission" date="2015-06" db="EMBL/GenBank/DDBJ databases">
        <title>Expansion of signal transduction pathways in fungi by whole-genome duplication.</title>
        <authorList>
            <consortium name="DOE Joint Genome Institute"/>
            <person name="Corrochano L.M."/>
            <person name="Kuo A."/>
            <person name="Marcet-Houben M."/>
            <person name="Polaino S."/>
            <person name="Salamov A."/>
            <person name="Villalobos J.M."/>
            <person name="Alvarez M.I."/>
            <person name="Avalos J."/>
            <person name="Benito E.P."/>
            <person name="Benoit I."/>
            <person name="Burger G."/>
            <person name="Camino L.P."/>
            <person name="Canovas D."/>
            <person name="Cerda-Olmedo E."/>
            <person name="Cheng J.-F."/>
            <person name="Dominguez A."/>
            <person name="Elias M."/>
            <person name="Eslava A.P."/>
            <person name="Glaser F."/>
            <person name="Grimwood J."/>
            <person name="Gutierrez G."/>
            <person name="Heitman J."/>
            <person name="Henrissat B."/>
            <person name="Iturriaga E.A."/>
            <person name="Lang B.F."/>
            <person name="Lavin J.L."/>
            <person name="Lee S."/>
            <person name="Li W."/>
            <person name="Lindquist E."/>
            <person name="Lopez-Garcia S."/>
            <person name="Luque E.M."/>
            <person name="Marcos A.T."/>
            <person name="Martin J."/>
            <person name="McCluskey K."/>
            <person name="Medina H.R."/>
            <person name="Miralles-Duran A."/>
            <person name="Miyazaki A."/>
            <person name="Munoz-Torres E."/>
            <person name="Oguiza J.A."/>
            <person name="Ohm R."/>
            <person name="Olmedo M."/>
            <person name="Orejas M."/>
            <person name="Ortiz-Castellanos L."/>
            <person name="Pisabarro A.G."/>
            <person name="Rodriguez-Romero J."/>
            <person name="Ruiz-Herrera J."/>
            <person name="Ruiz-Vazquez R."/>
            <person name="Sanz C."/>
            <person name="Schackwitz W."/>
            <person name="Schmutz J."/>
            <person name="Shahriari M."/>
            <person name="Shelest E."/>
            <person name="Silva-Franco F."/>
            <person name="Soanes D."/>
            <person name="Syed K."/>
            <person name="Tagua V.G."/>
            <person name="Talbot N.J."/>
            <person name="Thon M."/>
            <person name="De vries R.P."/>
            <person name="Wiebenga A."/>
            <person name="Yadav J.S."/>
            <person name="Braun E.L."/>
            <person name="Baker S."/>
            <person name="Garre V."/>
            <person name="Horwitz B."/>
            <person name="Torres-Martinez S."/>
            <person name="Idnurm A."/>
            <person name="Herrera-Estrella A."/>
            <person name="Gabaldon T."/>
            <person name="Grigoriev I.V."/>
        </authorList>
    </citation>
    <scope>NUCLEOTIDE SEQUENCE [LARGE SCALE GENOMIC DNA]</scope>
    <source>
        <strain evidence="7">NRRL 1555(-)</strain>
    </source>
</reference>
<comment type="similarity">
    <text evidence="1">Belongs to the CCM1 family.</text>
</comment>
<name>A0A167LUN4_PHYB8</name>
<accession>A0A167LUN4</accession>
<feature type="repeat" description="PPR" evidence="5">
    <location>
        <begin position="245"/>
        <end position="279"/>
    </location>
</feature>
<evidence type="ECO:0000313" key="6">
    <source>
        <dbReference type="EMBL" id="OAD71136.1"/>
    </source>
</evidence>
<evidence type="ECO:0000256" key="4">
    <source>
        <dbReference type="ARBA" id="ARBA00044511"/>
    </source>
</evidence>
<dbReference type="PROSITE" id="PS51375">
    <property type="entry name" value="PPR"/>
    <property type="match status" value="6"/>
</dbReference>
<evidence type="ECO:0000256" key="3">
    <source>
        <dbReference type="ARBA" id="ARBA00044493"/>
    </source>
</evidence>
<evidence type="ECO:0000256" key="5">
    <source>
        <dbReference type="PROSITE-ProRule" id="PRU00708"/>
    </source>
</evidence>
<dbReference type="InterPro" id="IPR011990">
    <property type="entry name" value="TPR-like_helical_dom_sf"/>
</dbReference>
<evidence type="ECO:0008006" key="8">
    <source>
        <dbReference type="Google" id="ProtNLM"/>
    </source>
</evidence>
<dbReference type="RefSeq" id="XP_018289176.1">
    <property type="nucleotide sequence ID" value="XM_018438571.1"/>
</dbReference>
<dbReference type="VEuPathDB" id="FungiDB:PHYBLDRAFT_182137"/>
<keyword evidence="2" id="KW-0677">Repeat</keyword>
<evidence type="ECO:0000313" key="7">
    <source>
        <dbReference type="Proteomes" id="UP000077315"/>
    </source>
</evidence>
<dbReference type="Proteomes" id="UP000077315">
    <property type="component" value="Unassembled WGS sequence"/>
</dbReference>
<protein>
    <recommendedName>
        <fullName evidence="8">Pentacotripeptide-repeat region of PRORP domain-containing protein</fullName>
    </recommendedName>
</protein>
<dbReference type="GeneID" id="28999477"/>
<dbReference type="InParanoid" id="A0A167LUN4"/>
<dbReference type="STRING" id="763407.A0A167LUN4"/>
<gene>
    <name evidence="6" type="ORF">PHYBLDRAFT_182137</name>
</gene>
<comment type="function">
    <text evidence="3">Regulates mitochondrial small subunit maturation by controlling 15S rRNA 5'-end processing. Localizes to the 5' precursor of the 15S rRNA in a position that is subsequently occupied by mS47 in the mature yeast mtSSU. Uses structure and sequence-specific RNA recognition, binding to a single-stranded region of the precursor and specifically recognizing bases -6 to -1. The exchange of Ccm1 for mS47 is coupled to the irreversible removal of precursor rRNA that is accompanied by conformational changes of the mitoribosomal proteins uS5m and mS26. These conformational changes signal completion of 5'-end rRNA processing through protection of the mature 5'-end of the 15S rRNA and stabilization of mS47. The removal of the 5' precursor together with the dissociation of Ccm1 may be catalyzed by the 5'-3' exoribonuclease Pet127. Involved in the specific removal of group I introns in mitochondrial encoded transcripts.</text>
</comment>
<evidence type="ECO:0000256" key="1">
    <source>
        <dbReference type="ARBA" id="ARBA00006192"/>
    </source>
</evidence>
<feature type="repeat" description="PPR" evidence="5">
    <location>
        <begin position="341"/>
        <end position="375"/>
    </location>
</feature>
<dbReference type="PANTHER" id="PTHR47447:SF17">
    <property type="entry name" value="OS12G0638900 PROTEIN"/>
    <property type="match status" value="1"/>
</dbReference>
<dbReference type="Gene3D" id="1.25.40.10">
    <property type="entry name" value="Tetratricopeptide repeat domain"/>
    <property type="match status" value="4"/>
</dbReference>
<dbReference type="Pfam" id="PF13812">
    <property type="entry name" value="PPR_3"/>
    <property type="match status" value="1"/>
</dbReference>
<feature type="repeat" description="PPR" evidence="5">
    <location>
        <begin position="413"/>
        <end position="447"/>
    </location>
</feature>
<keyword evidence="7" id="KW-1185">Reference proteome</keyword>